<dbReference type="Proteomes" id="UP000010808">
    <property type="component" value="Chromosome"/>
</dbReference>
<evidence type="ECO:0000256" key="5">
    <source>
        <dbReference type="ARBA" id="ARBA00022781"/>
    </source>
</evidence>
<comment type="function">
    <text evidence="1">Produces ATP from ADP in the presence of a proton gradient across the membrane. The gamma chain is believed to be important in regulating ATPase activity and the flow of protons through the CF(0) complex.</text>
</comment>
<keyword evidence="6" id="KW-0406">Ion transport</keyword>
<evidence type="ECO:0000256" key="7">
    <source>
        <dbReference type="ARBA" id="ARBA00023136"/>
    </source>
</evidence>
<comment type="subcellular location">
    <subcellularLocation>
        <location evidence="2">Membrane</location>
        <topology evidence="2">Peripheral membrane protein</topology>
    </subcellularLocation>
</comment>
<keyword evidence="4" id="KW-0813">Transport</keyword>
<accession>L0RDE0</accession>
<keyword evidence="9" id="KW-0066">ATP synthesis</keyword>
<evidence type="ECO:0000256" key="2">
    <source>
        <dbReference type="ARBA" id="ARBA00004170"/>
    </source>
</evidence>
<dbReference type="Gene3D" id="1.10.287.80">
    <property type="entry name" value="ATP synthase, gamma subunit, helix hairpin domain"/>
    <property type="match status" value="1"/>
</dbReference>
<dbReference type="KEGG" id="dhy:DESAM_22497"/>
<dbReference type="HOGENOM" id="CLU_050669_1_0_7"/>
<dbReference type="AlphaFoldDB" id="L0RDE0"/>
<dbReference type="OrthoDB" id="9812769at2"/>
<organism evidence="10 11">
    <name type="scientific">Maridesulfovibrio hydrothermalis AM13 = DSM 14728</name>
    <dbReference type="NCBI Taxonomy" id="1121451"/>
    <lineage>
        <taxon>Bacteria</taxon>
        <taxon>Pseudomonadati</taxon>
        <taxon>Thermodesulfobacteriota</taxon>
        <taxon>Desulfovibrionia</taxon>
        <taxon>Desulfovibrionales</taxon>
        <taxon>Desulfovibrionaceae</taxon>
        <taxon>Maridesulfovibrio</taxon>
    </lineage>
</organism>
<dbReference type="RefSeq" id="WP_015337362.1">
    <property type="nucleotide sequence ID" value="NC_020055.1"/>
</dbReference>
<dbReference type="PATRIC" id="fig|1121451.3.peg.2710"/>
<dbReference type="Pfam" id="PF00231">
    <property type="entry name" value="ATP-synt"/>
    <property type="match status" value="1"/>
</dbReference>
<proteinExistence type="inferred from homology"/>
<evidence type="ECO:0000313" key="11">
    <source>
        <dbReference type="Proteomes" id="UP000010808"/>
    </source>
</evidence>
<sequence>MQQLEAVRKKIATTGDLLSVVKTMKALAAVNIRHFENAAKGVGEYAEVVDEGWTVFFKNSGILPRTGKDGVAVVLAVGSDQGMCGQFNEISKIHTVKVIDELLAEGHNVSCWTCGERVRGALEDSGVTVDLEFRVPGSLRGVDAVVDEIERNLEDWKSCRNMHMFSIVNNLYASDGKKVSTDRILPLRKRSRQEMWWGRSLPMTNVPVQDLFSTLFREYLYISVYGAIVQSLAAENSARLAAMQVAEKNIIEHVELLESDFRNTRQSSITGELLDIVAGVEAVVGG</sequence>
<dbReference type="CDD" id="cd12151">
    <property type="entry name" value="F1-ATPase_gamma"/>
    <property type="match status" value="1"/>
</dbReference>
<evidence type="ECO:0000256" key="9">
    <source>
        <dbReference type="ARBA" id="ARBA00023310"/>
    </source>
</evidence>
<comment type="similarity">
    <text evidence="3">Belongs to the ATPase gamma chain family.</text>
</comment>
<dbReference type="GO" id="GO:0046933">
    <property type="term" value="F:proton-transporting ATP synthase activity, rotational mechanism"/>
    <property type="evidence" value="ECO:0007669"/>
    <property type="project" value="InterPro"/>
</dbReference>
<dbReference type="eggNOG" id="COG0224">
    <property type="taxonomic scope" value="Bacteria"/>
</dbReference>
<evidence type="ECO:0000256" key="8">
    <source>
        <dbReference type="ARBA" id="ARBA00023196"/>
    </source>
</evidence>
<dbReference type="GO" id="GO:0045259">
    <property type="term" value="C:proton-transporting ATP synthase complex"/>
    <property type="evidence" value="ECO:0007669"/>
    <property type="project" value="UniProtKB-KW"/>
</dbReference>
<keyword evidence="11" id="KW-1185">Reference proteome</keyword>
<dbReference type="Gene3D" id="3.40.1380.10">
    <property type="match status" value="1"/>
</dbReference>
<gene>
    <name evidence="10" type="ORF">DESAM_22497</name>
</gene>
<dbReference type="PANTHER" id="PTHR11693">
    <property type="entry name" value="ATP SYNTHASE GAMMA CHAIN"/>
    <property type="match status" value="1"/>
</dbReference>
<evidence type="ECO:0000256" key="3">
    <source>
        <dbReference type="ARBA" id="ARBA00007681"/>
    </source>
</evidence>
<dbReference type="SUPFAM" id="SSF52943">
    <property type="entry name" value="ATP synthase (F1-ATPase), gamma subunit"/>
    <property type="match status" value="1"/>
</dbReference>
<evidence type="ECO:0000256" key="6">
    <source>
        <dbReference type="ARBA" id="ARBA00023065"/>
    </source>
</evidence>
<dbReference type="PANTHER" id="PTHR11693:SF22">
    <property type="entry name" value="ATP SYNTHASE SUBUNIT GAMMA, MITOCHONDRIAL"/>
    <property type="match status" value="1"/>
</dbReference>
<keyword evidence="8" id="KW-0139">CF(1)</keyword>
<keyword evidence="5" id="KW-0375">Hydrogen ion transport</keyword>
<evidence type="ECO:0000256" key="1">
    <source>
        <dbReference type="ARBA" id="ARBA00003456"/>
    </source>
</evidence>
<protein>
    <submittedName>
        <fullName evidence="10">H+transporting two-sector ATPase gamma subunit</fullName>
    </submittedName>
</protein>
<keyword evidence="7" id="KW-0472">Membrane</keyword>
<name>L0RDE0_9BACT</name>
<dbReference type="EMBL" id="FO203522">
    <property type="protein sequence ID" value="CCO24764.1"/>
    <property type="molecule type" value="Genomic_DNA"/>
</dbReference>
<dbReference type="STRING" id="1121451.DESAM_22497"/>
<reference evidence="10 11" key="1">
    <citation type="submission" date="2012-10" db="EMBL/GenBank/DDBJ databases">
        <authorList>
            <person name="Genoscope - CEA"/>
        </authorList>
    </citation>
    <scope>NUCLEOTIDE SEQUENCE [LARGE SCALE GENOMIC DNA]</scope>
    <source>
        <strain evidence="11">AM13 / DSM 14728</strain>
    </source>
</reference>
<dbReference type="InterPro" id="IPR000131">
    <property type="entry name" value="ATP_synth_F1_gsu"/>
</dbReference>
<evidence type="ECO:0000313" key="10">
    <source>
        <dbReference type="EMBL" id="CCO24764.1"/>
    </source>
</evidence>
<dbReference type="PRINTS" id="PR00126">
    <property type="entry name" value="ATPASEGAMMA"/>
</dbReference>
<dbReference type="InterPro" id="IPR035968">
    <property type="entry name" value="ATP_synth_F1_ATPase_gsu"/>
</dbReference>
<evidence type="ECO:0000256" key="4">
    <source>
        <dbReference type="ARBA" id="ARBA00022448"/>
    </source>
</evidence>